<proteinExistence type="predicted"/>
<feature type="compositionally biased region" description="Polar residues" evidence="1">
    <location>
        <begin position="17"/>
        <end position="30"/>
    </location>
</feature>
<dbReference type="Proteomes" id="UP000789901">
    <property type="component" value="Unassembled WGS sequence"/>
</dbReference>
<name>A0ABN7V586_GIGMA</name>
<comment type="caution">
    <text evidence="2">The sequence shown here is derived from an EMBL/GenBank/DDBJ whole genome shotgun (WGS) entry which is preliminary data.</text>
</comment>
<sequence>MSSLQYKESPRNEELSMNKSSINEPSINDEPSINNKPKYLKLINLTEDEWQLLDNLIILIKLFYEAITIFSGSNYLIFNLIYTTIKQFIKKFESSDKQTEDNYADLLFGSREQKNLEYEHESPIILEQLQQLICASQGRKKSHKKTKKNKSKQYSDPRFKNHYLIELLVTTIELYDMKISDKVGLIASFLDPQIKNLNFIDDEDMKITTINTVQRLCLEKEHNQSLIEEILRNDEFDRFSNNLMSDLYSNEELNSVTKENEIDYYI</sequence>
<keyword evidence="3" id="KW-1185">Reference proteome</keyword>
<evidence type="ECO:0000313" key="3">
    <source>
        <dbReference type="Proteomes" id="UP000789901"/>
    </source>
</evidence>
<accession>A0ABN7V586</accession>
<evidence type="ECO:0000313" key="2">
    <source>
        <dbReference type="EMBL" id="CAG8728697.1"/>
    </source>
</evidence>
<feature type="non-terminal residue" evidence="2">
    <location>
        <position position="266"/>
    </location>
</feature>
<protein>
    <submittedName>
        <fullName evidence="2">20374_t:CDS:1</fullName>
    </submittedName>
</protein>
<gene>
    <name evidence="2" type="ORF">GMARGA_LOCUS14187</name>
</gene>
<dbReference type="EMBL" id="CAJVQB010009298">
    <property type="protein sequence ID" value="CAG8728697.1"/>
    <property type="molecule type" value="Genomic_DNA"/>
</dbReference>
<reference evidence="2 3" key="1">
    <citation type="submission" date="2021-06" db="EMBL/GenBank/DDBJ databases">
        <authorList>
            <person name="Kallberg Y."/>
            <person name="Tangrot J."/>
            <person name="Rosling A."/>
        </authorList>
    </citation>
    <scope>NUCLEOTIDE SEQUENCE [LARGE SCALE GENOMIC DNA]</scope>
    <source>
        <strain evidence="2 3">120-4 pot B 10/14</strain>
    </source>
</reference>
<evidence type="ECO:0000256" key="1">
    <source>
        <dbReference type="SAM" id="MobiDB-lite"/>
    </source>
</evidence>
<feature type="region of interest" description="Disordered" evidence="1">
    <location>
        <begin position="1"/>
        <end position="30"/>
    </location>
</feature>
<organism evidence="2 3">
    <name type="scientific">Gigaspora margarita</name>
    <dbReference type="NCBI Taxonomy" id="4874"/>
    <lineage>
        <taxon>Eukaryota</taxon>
        <taxon>Fungi</taxon>
        <taxon>Fungi incertae sedis</taxon>
        <taxon>Mucoromycota</taxon>
        <taxon>Glomeromycotina</taxon>
        <taxon>Glomeromycetes</taxon>
        <taxon>Diversisporales</taxon>
        <taxon>Gigasporaceae</taxon>
        <taxon>Gigaspora</taxon>
    </lineage>
</organism>